<dbReference type="PANTHER" id="PTHR35147">
    <property type="entry name" value="CHEMORECEPTOR GLUTAMINE DEAMIDASE CHED-RELATED"/>
    <property type="match status" value="1"/>
</dbReference>
<gene>
    <name evidence="3" type="primary">cheD</name>
    <name evidence="4" type="ORF">SAMN05444280_1454</name>
</gene>
<evidence type="ECO:0000313" key="5">
    <source>
        <dbReference type="Proteomes" id="UP000184050"/>
    </source>
</evidence>
<protein>
    <recommendedName>
        <fullName evidence="3">Probable chemoreceptor glutamine deamidase CheD</fullName>
        <ecNumber evidence="3">3.5.1.44</ecNumber>
    </recommendedName>
</protein>
<dbReference type="STRING" id="1168035.SAMN05444280_1454"/>
<dbReference type="CDD" id="cd16352">
    <property type="entry name" value="CheD"/>
    <property type="match status" value="1"/>
</dbReference>
<dbReference type="GO" id="GO:0050568">
    <property type="term" value="F:protein-glutamine glutaminase activity"/>
    <property type="evidence" value="ECO:0007669"/>
    <property type="project" value="UniProtKB-UniRule"/>
</dbReference>
<sequence length="170" mass="18585">MKETITVYTGEIKISDGTTDLKSSPLGSCVVVVLFDEEVSAGGMAHIMLPGKAPVKENVVPGKYAANAIEKLIQDLKAEGLAEEKLKAVVVGGGNVLKRENETIGTDNLFSVYQLLELYKIKLEASSVKGTERKSVRYNTEKGIIYYTKGDGPEKELYRIMRKPQMLIGS</sequence>
<comment type="function">
    <text evidence="3">Probably deamidates glutamine residues to glutamate on methyl-accepting chemotaxis receptors (MCPs), playing an important role in chemotaxis.</text>
</comment>
<name>A0A1M6NQT8_9BACT</name>
<dbReference type="InterPro" id="IPR011324">
    <property type="entry name" value="Cytotoxic_necrot_fac-like_cat"/>
</dbReference>
<dbReference type="SUPFAM" id="SSF64438">
    <property type="entry name" value="CNF1/YfiH-like putative cysteine hydrolases"/>
    <property type="match status" value="1"/>
</dbReference>
<keyword evidence="1 3" id="KW-0145">Chemotaxis</keyword>
<dbReference type="HAMAP" id="MF_01440">
    <property type="entry name" value="CheD"/>
    <property type="match status" value="1"/>
</dbReference>
<dbReference type="AlphaFoldDB" id="A0A1M6NQT8"/>
<dbReference type="InterPro" id="IPR005659">
    <property type="entry name" value="Chemorcpt_Glu_NH3ase_CheD"/>
</dbReference>
<evidence type="ECO:0000256" key="1">
    <source>
        <dbReference type="ARBA" id="ARBA00022500"/>
    </source>
</evidence>
<dbReference type="RefSeq" id="WP_073173643.1">
    <property type="nucleotide sequence ID" value="NZ_FQZE01000045.1"/>
</dbReference>
<dbReference type="Gene3D" id="3.30.1330.200">
    <property type="match status" value="1"/>
</dbReference>
<dbReference type="EMBL" id="FQZE01000045">
    <property type="protein sequence ID" value="SHJ98010.1"/>
    <property type="molecule type" value="Genomic_DNA"/>
</dbReference>
<proteinExistence type="inferred from homology"/>
<dbReference type="PANTHER" id="PTHR35147:SF1">
    <property type="entry name" value="CHEMORECEPTOR GLUTAMINE DEAMIDASE CHED-RELATED"/>
    <property type="match status" value="1"/>
</dbReference>
<dbReference type="GO" id="GO:0006935">
    <property type="term" value="P:chemotaxis"/>
    <property type="evidence" value="ECO:0007669"/>
    <property type="project" value="UniProtKB-UniRule"/>
</dbReference>
<evidence type="ECO:0000256" key="3">
    <source>
        <dbReference type="HAMAP-Rule" id="MF_01440"/>
    </source>
</evidence>
<comment type="catalytic activity">
    <reaction evidence="3">
        <text>L-glutaminyl-[protein] + H2O = L-glutamyl-[protein] + NH4(+)</text>
        <dbReference type="Rhea" id="RHEA:16441"/>
        <dbReference type="Rhea" id="RHEA-COMP:10207"/>
        <dbReference type="Rhea" id="RHEA-COMP:10208"/>
        <dbReference type="ChEBI" id="CHEBI:15377"/>
        <dbReference type="ChEBI" id="CHEBI:28938"/>
        <dbReference type="ChEBI" id="CHEBI:29973"/>
        <dbReference type="ChEBI" id="CHEBI:30011"/>
        <dbReference type="EC" id="3.5.1.44"/>
    </reaction>
</comment>
<dbReference type="Proteomes" id="UP000184050">
    <property type="component" value="Unassembled WGS sequence"/>
</dbReference>
<keyword evidence="5" id="KW-1185">Reference proteome</keyword>
<organism evidence="4 5">
    <name type="scientific">Tangfeifania diversioriginum</name>
    <dbReference type="NCBI Taxonomy" id="1168035"/>
    <lineage>
        <taxon>Bacteria</taxon>
        <taxon>Pseudomonadati</taxon>
        <taxon>Bacteroidota</taxon>
        <taxon>Bacteroidia</taxon>
        <taxon>Marinilabiliales</taxon>
        <taxon>Prolixibacteraceae</taxon>
        <taxon>Tangfeifania</taxon>
    </lineage>
</organism>
<keyword evidence="2 3" id="KW-0378">Hydrolase</keyword>
<evidence type="ECO:0000313" key="4">
    <source>
        <dbReference type="EMBL" id="SHJ98010.1"/>
    </source>
</evidence>
<comment type="similarity">
    <text evidence="3">Belongs to the CheD family.</text>
</comment>
<reference evidence="4 5" key="1">
    <citation type="submission" date="2016-11" db="EMBL/GenBank/DDBJ databases">
        <authorList>
            <person name="Jaros S."/>
            <person name="Januszkiewicz K."/>
            <person name="Wedrychowicz H."/>
        </authorList>
    </citation>
    <scope>NUCLEOTIDE SEQUENCE [LARGE SCALE GENOMIC DNA]</scope>
    <source>
        <strain evidence="4 5">DSM 27063</strain>
    </source>
</reference>
<dbReference type="Pfam" id="PF03975">
    <property type="entry name" value="CheD"/>
    <property type="match status" value="1"/>
</dbReference>
<dbReference type="OrthoDB" id="9807202at2"/>
<evidence type="ECO:0000256" key="2">
    <source>
        <dbReference type="ARBA" id="ARBA00022801"/>
    </source>
</evidence>
<accession>A0A1M6NQT8</accession>
<dbReference type="InterPro" id="IPR038592">
    <property type="entry name" value="CheD-like_sf"/>
</dbReference>
<dbReference type="EC" id="3.5.1.44" evidence="3"/>